<evidence type="ECO:0000256" key="4">
    <source>
        <dbReference type="ARBA" id="ARBA00022833"/>
    </source>
</evidence>
<dbReference type="PANTHER" id="PTHR46481:SF10">
    <property type="entry name" value="ZINC FINGER BED DOMAIN-CONTAINING PROTEIN 39"/>
    <property type="match status" value="1"/>
</dbReference>
<evidence type="ECO:0000256" key="6">
    <source>
        <dbReference type="SAM" id="MobiDB-lite"/>
    </source>
</evidence>
<dbReference type="GO" id="GO:0005634">
    <property type="term" value="C:nucleus"/>
    <property type="evidence" value="ECO:0007669"/>
    <property type="project" value="UniProtKB-SubCell"/>
</dbReference>
<keyword evidence="2" id="KW-0479">Metal-binding</keyword>
<evidence type="ECO:0008006" key="9">
    <source>
        <dbReference type="Google" id="ProtNLM"/>
    </source>
</evidence>
<feature type="region of interest" description="Disordered" evidence="6">
    <location>
        <begin position="129"/>
        <end position="148"/>
    </location>
</feature>
<comment type="subcellular location">
    <subcellularLocation>
        <location evidence="1">Nucleus</location>
    </subcellularLocation>
</comment>
<dbReference type="InterPro" id="IPR012337">
    <property type="entry name" value="RNaseH-like_sf"/>
</dbReference>
<feature type="region of interest" description="Disordered" evidence="6">
    <location>
        <begin position="1"/>
        <end position="26"/>
    </location>
</feature>
<dbReference type="EMBL" id="JAULSY010000467">
    <property type="protein sequence ID" value="KAK0647486.1"/>
    <property type="molecule type" value="Genomic_DNA"/>
</dbReference>
<proteinExistence type="predicted"/>
<evidence type="ECO:0000313" key="8">
    <source>
        <dbReference type="Proteomes" id="UP001174997"/>
    </source>
</evidence>
<comment type="caution">
    <text evidence="7">The sequence shown here is derived from an EMBL/GenBank/DDBJ whole genome shotgun (WGS) entry which is preliminary data.</text>
</comment>
<accession>A0AA39Y9I7</accession>
<dbReference type="SUPFAM" id="SSF53098">
    <property type="entry name" value="Ribonuclease H-like"/>
    <property type="match status" value="1"/>
</dbReference>
<reference evidence="7" key="1">
    <citation type="submission" date="2023-06" db="EMBL/GenBank/DDBJ databases">
        <title>Genome-scale phylogeny and comparative genomics of the fungal order Sordariales.</title>
        <authorList>
            <consortium name="Lawrence Berkeley National Laboratory"/>
            <person name="Hensen N."/>
            <person name="Bonometti L."/>
            <person name="Westerberg I."/>
            <person name="Brannstrom I.O."/>
            <person name="Guillou S."/>
            <person name="Cros-Aarteil S."/>
            <person name="Calhoun S."/>
            <person name="Haridas S."/>
            <person name="Kuo A."/>
            <person name="Mondo S."/>
            <person name="Pangilinan J."/>
            <person name="Riley R."/>
            <person name="Labutti K."/>
            <person name="Andreopoulos B."/>
            <person name="Lipzen A."/>
            <person name="Chen C."/>
            <person name="Yanf M."/>
            <person name="Daum C."/>
            <person name="Ng V."/>
            <person name="Clum A."/>
            <person name="Steindorff A."/>
            <person name="Ohm R."/>
            <person name="Martin F."/>
            <person name="Silar P."/>
            <person name="Natvig D."/>
            <person name="Lalanne C."/>
            <person name="Gautier V."/>
            <person name="Ament-Velasquez S.L."/>
            <person name="Kruys A."/>
            <person name="Hutchinson M.I."/>
            <person name="Powell A.J."/>
            <person name="Barry K."/>
            <person name="Miller A.N."/>
            <person name="Grigoriev I.V."/>
            <person name="Debuchy R."/>
            <person name="Gladieux P."/>
            <person name="Thoren M.H."/>
            <person name="Johannesson H."/>
        </authorList>
    </citation>
    <scope>NUCLEOTIDE SEQUENCE</scope>
    <source>
        <strain evidence="7">CBS 307.81</strain>
    </source>
</reference>
<feature type="non-terminal residue" evidence="7">
    <location>
        <position position="298"/>
    </location>
</feature>
<keyword evidence="5" id="KW-0539">Nucleus</keyword>
<name>A0AA39Y9I7_9PEZI</name>
<dbReference type="InterPro" id="IPR052035">
    <property type="entry name" value="ZnF_BED_domain_contain"/>
</dbReference>
<gene>
    <name evidence="7" type="ORF">QBC41DRAFT_210856</name>
</gene>
<dbReference type="GO" id="GO:0008270">
    <property type="term" value="F:zinc ion binding"/>
    <property type="evidence" value="ECO:0007669"/>
    <property type="project" value="UniProtKB-KW"/>
</dbReference>
<protein>
    <recommendedName>
        <fullName evidence="9">BED-type domain-containing protein</fullName>
    </recommendedName>
</protein>
<dbReference type="PANTHER" id="PTHR46481">
    <property type="entry name" value="ZINC FINGER BED DOMAIN-CONTAINING PROTEIN 4"/>
    <property type="match status" value="1"/>
</dbReference>
<dbReference type="AlphaFoldDB" id="A0AA39Y9I7"/>
<feature type="compositionally biased region" description="Polar residues" evidence="6">
    <location>
        <begin position="1"/>
        <end position="11"/>
    </location>
</feature>
<keyword evidence="3" id="KW-0863">Zinc-finger</keyword>
<dbReference type="SUPFAM" id="SSF140996">
    <property type="entry name" value="Hermes dimerisation domain"/>
    <property type="match status" value="1"/>
</dbReference>
<evidence type="ECO:0000256" key="1">
    <source>
        <dbReference type="ARBA" id="ARBA00004123"/>
    </source>
</evidence>
<evidence type="ECO:0000256" key="5">
    <source>
        <dbReference type="ARBA" id="ARBA00023242"/>
    </source>
</evidence>
<dbReference type="Proteomes" id="UP001174997">
    <property type="component" value="Unassembled WGS sequence"/>
</dbReference>
<evidence type="ECO:0000256" key="2">
    <source>
        <dbReference type="ARBA" id="ARBA00022723"/>
    </source>
</evidence>
<keyword evidence="4" id="KW-0862">Zinc</keyword>
<evidence type="ECO:0000313" key="7">
    <source>
        <dbReference type="EMBL" id="KAK0647486.1"/>
    </source>
</evidence>
<evidence type="ECO:0000256" key="3">
    <source>
        <dbReference type="ARBA" id="ARBA00022771"/>
    </source>
</evidence>
<keyword evidence="8" id="KW-1185">Reference proteome</keyword>
<sequence>MPSLPITSSPRASRLPSTPPPAARASVLPRLRTVASQLSELNAVQVDDLAEIPRANWPRLTCSRGAFILHSWLGGRKGRKRHSWIGDHGFFLMKLNDEHLDDGVYWVCKYCYSFFSNKATSSAIIHLSSDHGRSKDGDDDEPGPKRSRTVLDLQRSGARPVILKRTEELFKQHLLTLIVKKNLPFSLVEDETFRSLFSLLNAGLTDELLPSSHNTVRSWLVDLYEAELGKLRELLDTALSNVNLSWDTWTSPNSKGLLAIIAHWIDDDFVFHTRLLALVELQGSHSGENQAAEINSVV</sequence>
<organism evidence="7 8">
    <name type="scientific">Cercophora samala</name>
    <dbReference type="NCBI Taxonomy" id="330535"/>
    <lineage>
        <taxon>Eukaryota</taxon>
        <taxon>Fungi</taxon>
        <taxon>Dikarya</taxon>
        <taxon>Ascomycota</taxon>
        <taxon>Pezizomycotina</taxon>
        <taxon>Sordariomycetes</taxon>
        <taxon>Sordariomycetidae</taxon>
        <taxon>Sordariales</taxon>
        <taxon>Lasiosphaeriaceae</taxon>
        <taxon>Cercophora</taxon>
    </lineage>
</organism>